<dbReference type="Proteomes" id="UP000004322">
    <property type="component" value="Unassembled WGS sequence"/>
</dbReference>
<organism evidence="1 2">
    <name type="scientific">Streptococcus criceti HS-6</name>
    <dbReference type="NCBI Taxonomy" id="873449"/>
    <lineage>
        <taxon>Bacteria</taxon>
        <taxon>Bacillati</taxon>
        <taxon>Bacillota</taxon>
        <taxon>Bacilli</taxon>
        <taxon>Lactobacillales</taxon>
        <taxon>Streptococcaceae</taxon>
        <taxon>Streptococcus</taxon>
    </lineage>
</organism>
<proteinExistence type="predicted"/>
<evidence type="ECO:0000313" key="1">
    <source>
        <dbReference type="EMBL" id="EHI74374.1"/>
    </source>
</evidence>
<name>G5JSD5_STRCG</name>
<comment type="caution">
    <text evidence="1">The sequence shown here is derived from an EMBL/GenBank/DDBJ whole genome shotgun (WGS) entry which is preliminary data.</text>
</comment>
<gene>
    <name evidence="1" type="ORF">STRCR_2134</name>
</gene>
<dbReference type="EMBL" id="AEUV02000002">
    <property type="protein sequence ID" value="EHI74374.1"/>
    <property type="molecule type" value="Genomic_DNA"/>
</dbReference>
<keyword evidence="2" id="KW-1185">Reference proteome</keyword>
<evidence type="ECO:0000313" key="2">
    <source>
        <dbReference type="Proteomes" id="UP000004322"/>
    </source>
</evidence>
<reference evidence="1" key="1">
    <citation type="submission" date="2011-07" db="EMBL/GenBank/DDBJ databases">
        <authorList>
            <person name="Stanhope M.J."/>
            <person name="Durkin A.S."/>
            <person name="Hostetler J."/>
            <person name="Kim M."/>
            <person name="Radune D."/>
            <person name="Singh I."/>
            <person name="Town C.D."/>
        </authorList>
    </citation>
    <scope>NUCLEOTIDE SEQUENCE [LARGE SCALE GENOMIC DNA]</scope>
    <source>
        <strain evidence="1">HS-6</strain>
    </source>
</reference>
<dbReference type="AlphaFoldDB" id="G5JSD5"/>
<protein>
    <submittedName>
        <fullName evidence="1">Uncharacterized protein</fullName>
    </submittedName>
</protein>
<accession>G5JSD5</accession>
<dbReference type="STRING" id="873449.STRCR_2134"/>
<sequence>MNDDHRIRLDFSALALWQEENQPAVESGTKSRPINIVLDLPD</sequence>